<comment type="caution">
    <text evidence="2">The sequence shown here is derived from an EMBL/GenBank/DDBJ whole genome shotgun (WGS) entry which is preliminary data.</text>
</comment>
<dbReference type="AlphaFoldDB" id="A0ABD0L8P6"/>
<evidence type="ECO:0008006" key="4">
    <source>
        <dbReference type="Google" id="ProtNLM"/>
    </source>
</evidence>
<accession>A0ABD0L8P6</accession>
<feature type="chain" id="PRO_5044823488" description="Secreted protein" evidence="1">
    <location>
        <begin position="24"/>
        <end position="87"/>
    </location>
</feature>
<proteinExistence type="predicted"/>
<dbReference type="EMBL" id="JACVVK020000074">
    <property type="protein sequence ID" value="KAK7495552.1"/>
    <property type="molecule type" value="Genomic_DNA"/>
</dbReference>
<dbReference type="Proteomes" id="UP001519460">
    <property type="component" value="Unassembled WGS sequence"/>
</dbReference>
<gene>
    <name evidence="2" type="ORF">BaRGS_00013250</name>
</gene>
<protein>
    <recommendedName>
        <fullName evidence="4">Secreted protein</fullName>
    </recommendedName>
</protein>
<sequence>MVRAGTLLDSLLALAIYSHQHEARSEGCTPHTQRRSTALVVVTAQDQVCSLSDFTDLQRKKTQHVGVSGIYNKAVFTSTKTQILGAK</sequence>
<keyword evidence="3" id="KW-1185">Reference proteome</keyword>
<evidence type="ECO:0000313" key="2">
    <source>
        <dbReference type="EMBL" id="KAK7495552.1"/>
    </source>
</evidence>
<keyword evidence="1" id="KW-0732">Signal</keyword>
<feature type="signal peptide" evidence="1">
    <location>
        <begin position="1"/>
        <end position="23"/>
    </location>
</feature>
<organism evidence="2 3">
    <name type="scientific">Batillaria attramentaria</name>
    <dbReference type="NCBI Taxonomy" id="370345"/>
    <lineage>
        <taxon>Eukaryota</taxon>
        <taxon>Metazoa</taxon>
        <taxon>Spiralia</taxon>
        <taxon>Lophotrochozoa</taxon>
        <taxon>Mollusca</taxon>
        <taxon>Gastropoda</taxon>
        <taxon>Caenogastropoda</taxon>
        <taxon>Sorbeoconcha</taxon>
        <taxon>Cerithioidea</taxon>
        <taxon>Batillariidae</taxon>
        <taxon>Batillaria</taxon>
    </lineage>
</organism>
<evidence type="ECO:0000313" key="3">
    <source>
        <dbReference type="Proteomes" id="UP001519460"/>
    </source>
</evidence>
<evidence type="ECO:0000256" key="1">
    <source>
        <dbReference type="SAM" id="SignalP"/>
    </source>
</evidence>
<reference evidence="2 3" key="1">
    <citation type="journal article" date="2023" name="Sci. Data">
        <title>Genome assembly of the Korean intertidal mud-creeper Batillaria attramentaria.</title>
        <authorList>
            <person name="Patra A.K."/>
            <person name="Ho P.T."/>
            <person name="Jun S."/>
            <person name="Lee S.J."/>
            <person name="Kim Y."/>
            <person name="Won Y.J."/>
        </authorList>
    </citation>
    <scope>NUCLEOTIDE SEQUENCE [LARGE SCALE GENOMIC DNA]</scope>
    <source>
        <strain evidence="2">Wonlab-2016</strain>
    </source>
</reference>
<name>A0ABD0L8P6_9CAEN</name>